<keyword evidence="5 7" id="KW-1133">Transmembrane helix</keyword>
<evidence type="ECO:0000256" key="5">
    <source>
        <dbReference type="ARBA" id="ARBA00022989"/>
    </source>
</evidence>
<dbReference type="SUPFAM" id="SSF161098">
    <property type="entry name" value="MetI-like"/>
    <property type="match status" value="1"/>
</dbReference>
<dbReference type="Proteomes" id="UP001174909">
    <property type="component" value="Unassembled WGS sequence"/>
</dbReference>
<evidence type="ECO:0000256" key="3">
    <source>
        <dbReference type="ARBA" id="ARBA00022475"/>
    </source>
</evidence>
<proteinExistence type="predicted"/>
<dbReference type="InterPro" id="IPR050366">
    <property type="entry name" value="BP-dependent_transpt_permease"/>
</dbReference>
<dbReference type="InterPro" id="IPR000515">
    <property type="entry name" value="MetI-like"/>
</dbReference>
<dbReference type="InterPro" id="IPR025966">
    <property type="entry name" value="OppC_N"/>
</dbReference>
<feature type="transmembrane region" description="Helical" evidence="7">
    <location>
        <begin position="42"/>
        <end position="64"/>
    </location>
</feature>
<feature type="transmembrane region" description="Helical" evidence="7">
    <location>
        <begin position="106"/>
        <end position="131"/>
    </location>
</feature>
<evidence type="ECO:0000256" key="6">
    <source>
        <dbReference type="ARBA" id="ARBA00023136"/>
    </source>
</evidence>
<keyword evidence="10" id="KW-1185">Reference proteome</keyword>
<dbReference type="Pfam" id="PF00528">
    <property type="entry name" value="BPD_transp_1"/>
    <property type="match status" value="1"/>
</dbReference>
<accession>A0AA35RH48</accession>
<keyword evidence="4 7" id="KW-0812">Transmembrane</keyword>
<dbReference type="PANTHER" id="PTHR43386">
    <property type="entry name" value="OLIGOPEPTIDE TRANSPORT SYSTEM PERMEASE PROTEIN APPC"/>
    <property type="match status" value="1"/>
</dbReference>
<dbReference type="Gene3D" id="1.10.3720.10">
    <property type="entry name" value="MetI-like"/>
    <property type="match status" value="1"/>
</dbReference>
<feature type="transmembrane region" description="Helical" evidence="7">
    <location>
        <begin position="270"/>
        <end position="293"/>
    </location>
</feature>
<dbReference type="GO" id="GO:0055085">
    <property type="term" value="P:transmembrane transport"/>
    <property type="evidence" value="ECO:0007669"/>
    <property type="project" value="InterPro"/>
</dbReference>
<evidence type="ECO:0000256" key="1">
    <source>
        <dbReference type="ARBA" id="ARBA00004651"/>
    </source>
</evidence>
<evidence type="ECO:0000313" key="10">
    <source>
        <dbReference type="Proteomes" id="UP001174909"/>
    </source>
</evidence>
<gene>
    <name evidence="9" type="ORF">GBAR_LOCUS7352</name>
</gene>
<dbReference type="AlphaFoldDB" id="A0AA35RH48"/>
<feature type="transmembrane region" description="Helical" evidence="7">
    <location>
        <begin position="221"/>
        <end position="250"/>
    </location>
</feature>
<feature type="domain" description="ABC transmembrane type-1" evidence="8">
    <location>
        <begin position="104"/>
        <end position="293"/>
    </location>
</feature>
<dbReference type="CDD" id="cd06261">
    <property type="entry name" value="TM_PBP2"/>
    <property type="match status" value="1"/>
</dbReference>
<dbReference type="Pfam" id="PF12911">
    <property type="entry name" value="OppC_N"/>
    <property type="match status" value="1"/>
</dbReference>
<dbReference type="InterPro" id="IPR035906">
    <property type="entry name" value="MetI-like_sf"/>
</dbReference>
<evidence type="ECO:0000256" key="2">
    <source>
        <dbReference type="ARBA" id="ARBA00022448"/>
    </source>
</evidence>
<feature type="transmembrane region" description="Helical" evidence="7">
    <location>
        <begin position="143"/>
        <end position="163"/>
    </location>
</feature>
<comment type="caution">
    <text evidence="9">The sequence shown here is derived from an EMBL/GenBank/DDBJ whole genome shotgun (WGS) entry which is preliminary data.</text>
</comment>
<comment type="subcellular location">
    <subcellularLocation>
        <location evidence="1">Cell membrane</location>
        <topology evidence="1">Multi-pass membrane protein</topology>
    </subcellularLocation>
</comment>
<evidence type="ECO:0000256" key="7">
    <source>
        <dbReference type="SAM" id="Phobius"/>
    </source>
</evidence>
<evidence type="ECO:0000259" key="8">
    <source>
        <dbReference type="PROSITE" id="PS50928"/>
    </source>
</evidence>
<reference evidence="9" key="1">
    <citation type="submission" date="2023-03" db="EMBL/GenBank/DDBJ databases">
        <authorList>
            <person name="Steffen K."/>
            <person name="Cardenas P."/>
        </authorList>
    </citation>
    <scope>NUCLEOTIDE SEQUENCE</scope>
</reference>
<dbReference type="GO" id="GO:0005886">
    <property type="term" value="C:plasma membrane"/>
    <property type="evidence" value="ECO:0007669"/>
    <property type="project" value="UniProtKB-SubCell"/>
</dbReference>
<name>A0AA35RH48_GEOBA</name>
<keyword evidence="2" id="KW-0813">Transport</keyword>
<dbReference type="PANTHER" id="PTHR43386:SF1">
    <property type="entry name" value="D,D-DIPEPTIDE TRANSPORT SYSTEM PERMEASE PROTEIN DDPC-RELATED"/>
    <property type="match status" value="1"/>
</dbReference>
<organism evidence="9 10">
    <name type="scientific">Geodia barretti</name>
    <name type="common">Barrett's horny sponge</name>
    <dbReference type="NCBI Taxonomy" id="519541"/>
    <lineage>
        <taxon>Eukaryota</taxon>
        <taxon>Metazoa</taxon>
        <taxon>Porifera</taxon>
        <taxon>Demospongiae</taxon>
        <taxon>Heteroscleromorpha</taxon>
        <taxon>Tetractinellida</taxon>
        <taxon>Astrophorina</taxon>
        <taxon>Geodiidae</taxon>
        <taxon>Geodia</taxon>
    </lineage>
</organism>
<dbReference type="PROSITE" id="PS50928">
    <property type="entry name" value="ABC_TM1"/>
    <property type="match status" value="1"/>
</dbReference>
<sequence>MAVFRTNAAAEEPVLQGDVRQRPTGLAGIWAAIWSFSKRKPLGAIGAVVILAAVAVAVLAPWVAPHNPEGVGIAKKFSPPGTESAPLGTDHIGRDVLSRLIHGARISMYVGIMTVLVGITIGTMVGISSAYMGGVFDMIVQRIVDALMGFPPIILALGLMAALGADINNVIIALVVILVPGATRVVRSEALRIKELDYILASRAIGANPVRVMWNHILPNVAATYIVLMTITLGFAIVVEASLSFLGVGVPEGVATWGSMLEIGREHIHTQTWLVVFPGVIIAAVVFAVNFLGDGLRDVLDPRLRGR</sequence>
<keyword evidence="3" id="KW-1003">Cell membrane</keyword>
<evidence type="ECO:0000313" key="9">
    <source>
        <dbReference type="EMBL" id="CAI8011370.1"/>
    </source>
</evidence>
<evidence type="ECO:0000256" key="4">
    <source>
        <dbReference type="ARBA" id="ARBA00022692"/>
    </source>
</evidence>
<dbReference type="EMBL" id="CASHTH010001098">
    <property type="protein sequence ID" value="CAI8011370.1"/>
    <property type="molecule type" value="Genomic_DNA"/>
</dbReference>
<protein>
    <submittedName>
        <fullName evidence="9">Peptide transport system permease protein BRA1093/BS1330_II1085</fullName>
    </submittedName>
</protein>
<keyword evidence="6 7" id="KW-0472">Membrane</keyword>
<feature type="transmembrane region" description="Helical" evidence="7">
    <location>
        <begin position="169"/>
        <end position="186"/>
    </location>
</feature>